<keyword evidence="3" id="KW-1185">Reference proteome</keyword>
<dbReference type="Pfam" id="PF00144">
    <property type="entry name" value="Beta-lactamase"/>
    <property type="match status" value="1"/>
</dbReference>
<evidence type="ECO:0000313" key="3">
    <source>
        <dbReference type="Proteomes" id="UP000005707"/>
    </source>
</evidence>
<feature type="domain" description="Beta-lactamase-related" evidence="1">
    <location>
        <begin position="17"/>
        <end position="334"/>
    </location>
</feature>
<dbReference type="InParanoid" id="U2E956"/>
<dbReference type="PANTHER" id="PTHR46825:SF9">
    <property type="entry name" value="BETA-LACTAMASE-RELATED DOMAIN-CONTAINING PROTEIN"/>
    <property type="match status" value="1"/>
</dbReference>
<dbReference type="eggNOG" id="COG1680">
    <property type="taxonomic scope" value="Bacteria"/>
</dbReference>
<proteinExistence type="predicted"/>
<evidence type="ECO:0000313" key="2">
    <source>
        <dbReference type="EMBL" id="ERJ11673.1"/>
    </source>
</evidence>
<dbReference type="GO" id="GO:0008800">
    <property type="term" value="F:beta-lactamase activity"/>
    <property type="evidence" value="ECO:0007669"/>
    <property type="project" value="UniProtKB-EC"/>
</dbReference>
<dbReference type="InterPro" id="IPR001466">
    <property type="entry name" value="Beta-lactam-related"/>
</dbReference>
<protein>
    <submittedName>
        <fullName evidence="2">Beta-lactamase protein</fullName>
        <ecNumber evidence="2">3.5.2.6</ecNumber>
    </submittedName>
</protein>
<dbReference type="Proteomes" id="UP000005707">
    <property type="component" value="Unassembled WGS sequence"/>
</dbReference>
<dbReference type="OrthoDB" id="9799367at2"/>
<dbReference type="FunCoup" id="U2E956">
    <property type="interactions" value="77"/>
</dbReference>
<evidence type="ECO:0000259" key="1">
    <source>
        <dbReference type="Pfam" id="PF00144"/>
    </source>
</evidence>
<dbReference type="Gene3D" id="3.40.710.10">
    <property type="entry name" value="DD-peptidase/beta-lactamase superfamily"/>
    <property type="match status" value="1"/>
</dbReference>
<reference evidence="2 3" key="2">
    <citation type="journal article" date="2013" name="PLoS ONE">
        <title>INDIGO - INtegrated Data Warehouse of MIcrobial GenOmes with Examples from the Red Sea Extremophiles.</title>
        <authorList>
            <person name="Alam I."/>
            <person name="Antunes A."/>
            <person name="Kamau A.A."/>
            <person name="Ba Alawi W."/>
            <person name="Kalkatawi M."/>
            <person name="Stingl U."/>
            <person name="Bajic V.B."/>
        </authorList>
    </citation>
    <scope>NUCLEOTIDE SEQUENCE [LARGE SCALE GENOMIC DNA]</scope>
    <source>
        <strain evidence="2 3">SSD-17B</strain>
    </source>
</reference>
<reference evidence="2 3" key="1">
    <citation type="journal article" date="2011" name="J. Bacteriol.">
        <title>Genome sequence of Haloplasma contractile, an unusual contractile bacterium from a deep-sea anoxic brine lake.</title>
        <authorList>
            <person name="Antunes A."/>
            <person name="Alam I."/>
            <person name="El Dorry H."/>
            <person name="Siam R."/>
            <person name="Robertson A."/>
            <person name="Bajic V.B."/>
            <person name="Stingl U."/>
        </authorList>
    </citation>
    <scope>NUCLEOTIDE SEQUENCE [LARGE SCALE GENOMIC DNA]</scope>
    <source>
        <strain evidence="2 3">SSD-17B</strain>
    </source>
</reference>
<name>U2E956_9MOLU</name>
<dbReference type="PANTHER" id="PTHR46825">
    <property type="entry name" value="D-ALANYL-D-ALANINE-CARBOXYPEPTIDASE/ENDOPEPTIDASE AMPH"/>
    <property type="match status" value="1"/>
</dbReference>
<dbReference type="STRING" id="1033810.HLPCO_002374"/>
<dbReference type="AlphaFoldDB" id="U2E956"/>
<dbReference type="InterPro" id="IPR050491">
    <property type="entry name" value="AmpC-like"/>
</dbReference>
<organism evidence="2 3">
    <name type="scientific">Haloplasma contractile SSD-17B</name>
    <dbReference type="NCBI Taxonomy" id="1033810"/>
    <lineage>
        <taxon>Bacteria</taxon>
        <taxon>Bacillati</taxon>
        <taxon>Mycoplasmatota</taxon>
        <taxon>Mollicutes</taxon>
        <taxon>Haloplasmatales</taxon>
        <taxon>Haloplasmataceae</taxon>
        <taxon>Haloplasma</taxon>
    </lineage>
</organism>
<dbReference type="RefSeq" id="WP_008825390.1">
    <property type="nucleotide sequence ID" value="NZ_AFNU02000009.1"/>
</dbReference>
<dbReference type="InterPro" id="IPR012338">
    <property type="entry name" value="Beta-lactam/transpept-like"/>
</dbReference>
<accession>U2E956</accession>
<keyword evidence="2" id="KW-0378">Hydrolase</keyword>
<dbReference type="EC" id="3.5.2.6" evidence="2"/>
<dbReference type="EMBL" id="AFNU02000009">
    <property type="protein sequence ID" value="ERJ11673.1"/>
    <property type="molecule type" value="Genomic_DNA"/>
</dbReference>
<dbReference type="SUPFAM" id="SSF56601">
    <property type="entry name" value="beta-lactamase/transpeptidase-like"/>
    <property type="match status" value="1"/>
</dbReference>
<gene>
    <name evidence="2" type="ORF">HLPCO_002374</name>
</gene>
<sequence length="558" mass="64588">MNVQIKKKIEDLIGNYIKTDGPGCAINIIKDETVIYEQYFGLANLEHQVPINNKTVFNIGSCSKQFTATVIALLEESGELNVSDSIKNYIPELPDYCNNISVDDLVYMRNGIKDFYHITQFLMGVVEDDFVNSDEVMTLLTNIKEPMFTCGSQWSYGNTGYYLLSIIVERITGNTLAEVAKERIFDVLGMKDTFFRNDRTKVIRHRATGYCKYDYLHRHNEMKSHDVYSLNSDNCELNGPGQVWTTVDDLVVWNANFYDNKLGKMNPNLIEKLTSPGKLNDGSECPYGYGLFLRERKGLKHIYHGGSTPGFLSMYLHIPDHNLAIIFLSNSNYGYYELSKRCGEDLEYYIADLILGLSLEQNKQIENQGALPILELNENTHQVSYQCAESSSVWEVTYRDNELSVNANRSNHFTLYQISDNQFKSKDDKITCQIKNNSIYVEMNDQTFRFDPFIPQLTNQELLEYVSEYYCSQLDTTFICDINNGKLHIKNKNRHRNGIDFLYDSSIKDNFITFNSYCGSMMITFLRDVNKKIQSFVYRDYDGDQREKFIFNRNPKVY</sequence>
<comment type="caution">
    <text evidence="2">The sequence shown here is derived from an EMBL/GenBank/DDBJ whole genome shotgun (WGS) entry which is preliminary data.</text>
</comment>